<dbReference type="AlphaFoldDB" id="I0IHL2"/>
<dbReference type="SUPFAM" id="SSF52540">
    <property type="entry name" value="P-loop containing nucleoside triphosphate hydrolases"/>
    <property type="match status" value="1"/>
</dbReference>
<sequence length="314" mass="33616">MEPVLTCTGLAKAYGKHLALEPLDWEVHRGGVVAILGRNGSCKSTLIRLVMGLEAPTAGGSTLLGCPSTELTPEIRERVGYLIEGHPTHTHLRVRQLAASEADLHPRFEASILDRVLDHFRIEPEQKAGSLSRGQRGGLMLGLALAAQPELLVMDDPTLGLDPVAKRALREALLFTTRDPGRTVVIATHDLADVERLADRVAVFDRGSLRAWCSTEVLGERVLRVRVSAVDGSFTDEAFGHVPGLLTGRIDPGGSEAELMIVTPSEAGLDEEQEDALDRLGRVEAVVQPGFEAAAMAYLEEGPVSEGFLAGVAS</sequence>
<name>I0IHL2_PHYMF</name>
<dbReference type="InterPro" id="IPR003593">
    <property type="entry name" value="AAA+_ATPase"/>
</dbReference>
<dbReference type="PROSITE" id="PS50893">
    <property type="entry name" value="ABC_TRANSPORTER_2"/>
    <property type="match status" value="1"/>
</dbReference>
<feature type="domain" description="ABC transporter" evidence="5">
    <location>
        <begin position="5"/>
        <end position="231"/>
    </location>
</feature>
<dbReference type="Gene3D" id="3.40.50.300">
    <property type="entry name" value="P-loop containing nucleotide triphosphate hydrolases"/>
    <property type="match status" value="1"/>
</dbReference>
<dbReference type="HOGENOM" id="CLU_000604_1_2_0"/>
<dbReference type="KEGG" id="phm:PSMK_25910"/>
<evidence type="ECO:0000256" key="4">
    <source>
        <dbReference type="ARBA" id="ARBA00022840"/>
    </source>
</evidence>
<evidence type="ECO:0000313" key="7">
    <source>
        <dbReference type="Proteomes" id="UP000007881"/>
    </source>
</evidence>
<dbReference type="Pfam" id="PF00005">
    <property type="entry name" value="ABC_tran"/>
    <property type="match status" value="1"/>
</dbReference>
<dbReference type="RefSeq" id="WP_014437963.1">
    <property type="nucleotide sequence ID" value="NC_017080.1"/>
</dbReference>
<evidence type="ECO:0000313" key="6">
    <source>
        <dbReference type="EMBL" id="BAM04750.1"/>
    </source>
</evidence>
<evidence type="ECO:0000256" key="1">
    <source>
        <dbReference type="ARBA" id="ARBA00005417"/>
    </source>
</evidence>
<keyword evidence="7" id="KW-1185">Reference proteome</keyword>
<dbReference type="OrthoDB" id="9795548at2"/>
<dbReference type="CDD" id="cd03230">
    <property type="entry name" value="ABC_DR_subfamily_A"/>
    <property type="match status" value="1"/>
</dbReference>
<organism evidence="6 7">
    <name type="scientific">Phycisphaera mikurensis (strain NBRC 102666 / KCTC 22515 / FYK2301M01)</name>
    <dbReference type="NCBI Taxonomy" id="1142394"/>
    <lineage>
        <taxon>Bacteria</taxon>
        <taxon>Pseudomonadati</taxon>
        <taxon>Planctomycetota</taxon>
        <taxon>Phycisphaerae</taxon>
        <taxon>Phycisphaerales</taxon>
        <taxon>Phycisphaeraceae</taxon>
        <taxon>Phycisphaera</taxon>
    </lineage>
</organism>
<keyword evidence="3" id="KW-0547">Nucleotide-binding</keyword>
<dbReference type="STRING" id="1142394.PSMK_25910"/>
<reference evidence="6 7" key="1">
    <citation type="submission" date="2012-02" db="EMBL/GenBank/DDBJ databases">
        <title>Complete genome sequence of Phycisphaera mikurensis NBRC 102666.</title>
        <authorList>
            <person name="Ankai A."/>
            <person name="Hosoyama A."/>
            <person name="Terui Y."/>
            <person name="Sekine M."/>
            <person name="Fukai R."/>
            <person name="Kato Y."/>
            <person name="Nakamura S."/>
            <person name="Yamada-Narita S."/>
            <person name="Kawakoshi A."/>
            <person name="Fukunaga Y."/>
            <person name="Yamazaki S."/>
            <person name="Fujita N."/>
        </authorList>
    </citation>
    <scope>NUCLEOTIDE SEQUENCE [LARGE SCALE GENOMIC DNA]</scope>
    <source>
        <strain evidence="7">NBRC 102666 / KCTC 22515 / FYK2301M01</strain>
    </source>
</reference>
<evidence type="ECO:0000259" key="5">
    <source>
        <dbReference type="PROSITE" id="PS50893"/>
    </source>
</evidence>
<dbReference type="Proteomes" id="UP000007881">
    <property type="component" value="Chromosome"/>
</dbReference>
<dbReference type="SMART" id="SM00382">
    <property type="entry name" value="AAA"/>
    <property type="match status" value="1"/>
</dbReference>
<accession>I0IHL2</accession>
<evidence type="ECO:0000256" key="3">
    <source>
        <dbReference type="ARBA" id="ARBA00022741"/>
    </source>
</evidence>
<protein>
    <submittedName>
        <fullName evidence="6">Putative ABC transporter ATP-binding protein</fullName>
    </submittedName>
</protein>
<dbReference type="GO" id="GO:0016887">
    <property type="term" value="F:ATP hydrolysis activity"/>
    <property type="evidence" value="ECO:0007669"/>
    <property type="project" value="InterPro"/>
</dbReference>
<dbReference type="EMBL" id="AP012338">
    <property type="protein sequence ID" value="BAM04750.1"/>
    <property type="molecule type" value="Genomic_DNA"/>
</dbReference>
<comment type="similarity">
    <text evidence="1">Belongs to the ABC transporter superfamily.</text>
</comment>
<dbReference type="PANTHER" id="PTHR43335:SF4">
    <property type="entry name" value="ABC TRANSPORTER, ATP-BINDING PROTEIN"/>
    <property type="match status" value="1"/>
</dbReference>
<keyword evidence="4 6" id="KW-0067">ATP-binding</keyword>
<gene>
    <name evidence="6" type="ordered locus">PSMK_25910</name>
</gene>
<proteinExistence type="inferred from homology"/>
<evidence type="ECO:0000256" key="2">
    <source>
        <dbReference type="ARBA" id="ARBA00022448"/>
    </source>
</evidence>
<keyword evidence="2" id="KW-0813">Transport</keyword>
<dbReference type="eggNOG" id="COG1131">
    <property type="taxonomic scope" value="Bacteria"/>
</dbReference>
<dbReference type="InterPro" id="IPR027417">
    <property type="entry name" value="P-loop_NTPase"/>
</dbReference>
<dbReference type="PANTHER" id="PTHR43335">
    <property type="entry name" value="ABC TRANSPORTER, ATP-BINDING PROTEIN"/>
    <property type="match status" value="1"/>
</dbReference>
<dbReference type="GO" id="GO:0005524">
    <property type="term" value="F:ATP binding"/>
    <property type="evidence" value="ECO:0007669"/>
    <property type="project" value="UniProtKB-KW"/>
</dbReference>
<dbReference type="InterPro" id="IPR003439">
    <property type="entry name" value="ABC_transporter-like_ATP-bd"/>
</dbReference>